<dbReference type="RefSeq" id="WP_420242911.1">
    <property type="nucleotide sequence ID" value="NZ_BOPV01000001.1"/>
</dbReference>
<dbReference type="PIRSF" id="PIRSF001604">
    <property type="entry name" value="LigA"/>
    <property type="match status" value="1"/>
</dbReference>
<dbReference type="Pfam" id="PF01653">
    <property type="entry name" value="DNA_ligase_aden"/>
    <property type="match status" value="1"/>
</dbReference>
<evidence type="ECO:0000256" key="6">
    <source>
        <dbReference type="ARBA" id="ARBA00022723"/>
    </source>
</evidence>
<feature type="binding site" evidence="15">
    <location>
        <begin position="50"/>
        <end position="54"/>
    </location>
    <ligand>
        <name>NAD(+)</name>
        <dbReference type="ChEBI" id="CHEBI:57540"/>
    </ligand>
</feature>
<evidence type="ECO:0000256" key="16">
    <source>
        <dbReference type="RuleBase" id="RU000618"/>
    </source>
</evidence>
<evidence type="ECO:0000256" key="11">
    <source>
        <dbReference type="ARBA" id="ARBA00023204"/>
    </source>
</evidence>
<reference evidence="18" key="1">
    <citation type="submission" date="2021-02" db="EMBL/GenBank/DDBJ databases">
        <title>Genome sequence of Rhodospirillales sp. strain TMPK1 isolated from soil.</title>
        <authorList>
            <person name="Nakai R."/>
            <person name="Kusada H."/>
            <person name="Tamaki H."/>
        </authorList>
    </citation>
    <scope>NUCLEOTIDE SEQUENCE</scope>
    <source>
        <strain evidence="18">TMPK1</strain>
    </source>
</reference>
<dbReference type="HAMAP" id="MF_01588">
    <property type="entry name" value="DNA_ligase_A"/>
    <property type="match status" value="1"/>
</dbReference>
<dbReference type="NCBIfam" id="NF005932">
    <property type="entry name" value="PRK07956.1"/>
    <property type="match status" value="1"/>
</dbReference>
<dbReference type="InterPro" id="IPR004150">
    <property type="entry name" value="NAD_DNA_ligase_OB"/>
</dbReference>
<evidence type="ECO:0000256" key="12">
    <source>
        <dbReference type="ARBA" id="ARBA00023211"/>
    </source>
</evidence>
<evidence type="ECO:0000313" key="18">
    <source>
        <dbReference type="EMBL" id="GIL39792.1"/>
    </source>
</evidence>
<keyword evidence="6 15" id="KW-0479">Metal-binding</keyword>
<dbReference type="CDD" id="cd17748">
    <property type="entry name" value="BRCT_DNA_ligase_like"/>
    <property type="match status" value="1"/>
</dbReference>
<feature type="binding site" evidence="15">
    <location>
        <position position="432"/>
    </location>
    <ligand>
        <name>Zn(2+)</name>
        <dbReference type="ChEBI" id="CHEBI:29105"/>
    </ligand>
</feature>
<dbReference type="EC" id="6.5.1.2" evidence="2 15"/>
<evidence type="ECO:0000256" key="5">
    <source>
        <dbReference type="ARBA" id="ARBA00022705"/>
    </source>
</evidence>
<keyword evidence="19" id="KW-1185">Reference proteome</keyword>
<comment type="caution">
    <text evidence="18">The sequence shown here is derived from an EMBL/GenBank/DDBJ whole genome shotgun (WGS) entry which is preliminary data.</text>
</comment>
<evidence type="ECO:0000256" key="8">
    <source>
        <dbReference type="ARBA" id="ARBA00022833"/>
    </source>
</evidence>
<keyword evidence="7 15" id="KW-0227">DNA damage</keyword>
<dbReference type="PROSITE" id="PS50172">
    <property type="entry name" value="BRCT"/>
    <property type="match status" value="1"/>
</dbReference>
<dbReference type="Gene3D" id="1.10.287.610">
    <property type="entry name" value="Helix hairpin bin"/>
    <property type="match status" value="1"/>
</dbReference>
<feature type="domain" description="BRCT" evidence="17">
    <location>
        <begin position="629"/>
        <end position="702"/>
    </location>
</feature>
<dbReference type="Pfam" id="PF00533">
    <property type="entry name" value="BRCT"/>
    <property type="match status" value="1"/>
</dbReference>
<dbReference type="SUPFAM" id="SSF50249">
    <property type="entry name" value="Nucleic acid-binding proteins"/>
    <property type="match status" value="1"/>
</dbReference>
<dbReference type="Gene3D" id="2.40.50.140">
    <property type="entry name" value="Nucleic acid-binding proteins"/>
    <property type="match status" value="1"/>
</dbReference>
<evidence type="ECO:0000256" key="3">
    <source>
        <dbReference type="ARBA" id="ARBA00013308"/>
    </source>
</evidence>
<evidence type="ECO:0000256" key="14">
    <source>
        <dbReference type="ARBA" id="ARBA00060881"/>
    </source>
</evidence>
<evidence type="ECO:0000256" key="15">
    <source>
        <dbReference type="HAMAP-Rule" id="MF_01588"/>
    </source>
</evidence>
<gene>
    <name evidence="15 18" type="primary">ligA</name>
    <name evidence="18" type="ORF">TMPK1_20290</name>
</gene>
<evidence type="ECO:0000256" key="1">
    <source>
        <dbReference type="ARBA" id="ARBA00004067"/>
    </source>
</evidence>
<dbReference type="InterPro" id="IPR001357">
    <property type="entry name" value="BRCT_dom"/>
</dbReference>
<feature type="binding site" evidence="15">
    <location>
        <position position="136"/>
    </location>
    <ligand>
        <name>NAD(+)</name>
        <dbReference type="ChEBI" id="CHEBI:57540"/>
    </ligand>
</feature>
<dbReference type="FunFam" id="3.30.470.30:FF:000001">
    <property type="entry name" value="DNA ligase"/>
    <property type="match status" value="1"/>
</dbReference>
<dbReference type="SUPFAM" id="SSF47781">
    <property type="entry name" value="RuvA domain 2-like"/>
    <property type="match status" value="1"/>
</dbReference>
<dbReference type="InterPro" id="IPR012340">
    <property type="entry name" value="NA-bd_OB-fold"/>
</dbReference>
<sequence>MSKKKATDPTDLLRNPDGDDDAAALIGALIDEIRKHDVAYHQKDAPTVSDADYDKLKRRLSLLEKTYPHLLREDSPSLSVGAAPAQGFRKVKHARPMLSLNNAFSDEDVADFAQSVRSFLKEYKDDPDLKLDFVAEAKIDGLSCSLTYENGELVLAATRGDGQEGEDVTANARFVGDIPQKLKGKDWPAKLEVRGEVYMERAAFLALNERRAEAGLPLFVNPRNTAAGALRQLDANETKNRPVRFFGYALGESSAPVADTQHGIRAKLHKWGFELNEPAKLTSSVDELLDFYREIGERRAKLPYDIDGVVYKVDRVDLQRRLGDVQRAPRWAVAHKFPAERATTVLEKIDIQVGRTGALTPVAHLTPVNVGGVMVARATLHNADEIERKDIREGDTVVIQRAGDVIPQVVEVVLEKRPKGSKEFKFPHKCPCPLKTETHRPEGEAVTRCTGELECPFQQVERLRYFASRDAMDIEGMGETTVEQFVEEKLLKHLADIFKLKAKRKQILELPGWKETSTDKLLAAIEARRGAPLDRFLTGLGIRYVGGTNARKLALHYGDYPTWRKAMADAQVEDSEARKELEGVFVGDSKTAKGVVAKELIAFFEDKRNVHALDDLAGEVQPSAIERPKNDSAVAGKTVVFTGTLEKMTRPEAKARAEQLGAKVAGSVSKKTDYVVAGAEAGSKLKTATELGVTVLTEDEWLALIGDG</sequence>
<dbReference type="AlphaFoldDB" id="A0A8S8XCJ2"/>
<feature type="binding site" evidence="15">
    <location>
        <position position="312"/>
    </location>
    <ligand>
        <name>NAD(+)</name>
        <dbReference type="ChEBI" id="CHEBI:57540"/>
    </ligand>
</feature>
<evidence type="ECO:0000259" key="17">
    <source>
        <dbReference type="PROSITE" id="PS50172"/>
    </source>
</evidence>
<comment type="catalytic activity">
    <reaction evidence="13 15 16">
        <text>NAD(+) + (deoxyribonucleotide)n-3'-hydroxyl + 5'-phospho-(deoxyribonucleotide)m = (deoxyribonucleotide)n+m + AMP + beta-nicotinamide D-nucleotide.</text>
        <dbReference type="EC" id="6.5.1.2"/>
    </reaction>
</comment>
<dbReference type="NCBIfam" id="TIGR00575">
    <property type="entry name" value="dnlj"/>
    <property type="match status" value="1"/>
</dbReference>
<dbReference type="PROSITE" id="PS01056">
    <property type="entry name" value="DNA_LIGASE_N2"/>
    <property type="match status" value="1"/>
</dbReference>
<dbReference type="CDD" id="cd00114">
    <property type="entry name" value="LIGANc"/>
    <property type="match status" value="1"/>
</dbReference>
<dbReference type="SMART" id="SM00532">
    <property type="entry name" value="LIGANc"/>
    <property type="match status" value="1"/>
</dbReference>
<dbReference type="EMBL" id="BOPV01000001">
    <property type="protein sequence ID" value="GIL39792.1"/>
    <property type="molecule type" value="Genomic_DNA"/>
</dbReference>
<dbReference type="Gene3D" id="6.20.10.30">
    <property type="match status" value="1"/>
</dbReference>
<evidence type="ECO:0000256" key="4">
    <source>
        <dbReference type="ARBA" id="ARBA00022598"/>
    </source>
</evidence>
<evidence type="ECO:0000256" key="7">
    <source>
        <dbReference type="ARBA" id="ARBA00022763"/>
    </source>
</evidence>
<evidence type="ECO:0000256" key="10">
    <source>
        <dbReference type="ARBA" id="ARBA00023027"/>
    </source>
</evidence>
<dbReference type="InterPro" id="IPR013839">
    <property type="entry name" value="DNAligase_adenylation"/>
</dbReference>
<keyword evidence="4 15" id="KW-0436">Ligase</keyword>
<dbReference type="SMART" id="SM00292">
    <property type="entry name" value="BRCT"/>
    <property type="match status" value="1"/>
</dbReference>
<keyword evidence="8 15" id="KW-0862">Zinc</keyword>
<keyword evidence="10 15" id="KW-0520">NAD</keyword>
<feature type="binding site" evidence="15">
    <location>
        <position position="455"/>
    </location>
    <ligand>
        <name>Zn(2+)</name>
        <dbReference type="ChEBI" id="CHEBI:29105"/>
    </ligand>
</feature>
<evidence type="ECO:0000256" key="9">
    <source>
        <dbReference type="ARBA" id="ARBA00022842"/>
    </source>
</evidence>
<dbReference type="Pfam" id="PF03120">
    <property type="entry name" value="OB_DNA_ligase"/>
    <property type="match status" value="1"/>
</dbReference>
<dbReference type="GO" id="GO:0006260">
    <property type="term" value="P:DNA replication"/>
    <property type="evidence" value="ECO:0007669"/>
    <property type="project" value="UniProtKB-KW"/>
</dbReference>
<feature type="binding site" evidence="15">
    <location>
        <position position="196"/>
    </location>
    <ligand>
        <name>NAD(+)</name>
        <dbReference type="ChEBI" id="CHEBI:57540"/>
    </ligand>
</feature>
<comment type="similarity">
    <text evidence="14 15">Belongs to the NAD-dependent DNA ligase family. LigA subfamily.</text>
</comment>
<organism evidence="18 19">
    <name type="scientific">Roseiterribacter gracilis</name>
    <dbReference type="NCBI Taxonomy" id="2812848"/>
    <lineage>
        <taxon>Bacteria</taxon>
        <taxon>Pseudomonadati</taxon>
        <taxon>Pseudomonadota</taxon>
        <taxon>Alphaproteobacteria</taxon>
        <taxon>Rhodospirillales</taxon>
        <taxon>Roseiterribacteraceae</taxon>
        <taxon>Roseiterribacter</taxon>
    </lineage>
</organism>
<feature type="binding site" evidence="15">
    <location>
        <begin position="99"/>
        <end position="100"/>
    </location>
    <ligand>
        <name>NAD(+)</name>
        <dbReference type="ChEBI" id="CHEBI:57540"/>
    </ligand>
</feature>
<comment type="function">
    <text evidence="1 15">DNA ligase that catalyzes the formation of phosphodiester linkages between 5'-phosphoryl and 3'-hydroxyl groups in double-stranded DNA using NAD as a coenzyme and as the energy source for the reaction. It is essential for DNA replication and repair of damaged DNA.</text>
</comment>
<dbReference type="InterPro" id="IPR033136">
    <property type="entry name" value="DNA_ligase_CS"/>
</dbReference>
<dbReference type="FunFam" id="2.40.50.140:FF:000012">
    <property type="entry name" value="DNA ligase"/>
    <property type="match status" value="1"/>
</dbReference>
<dbReference type="GO" id="GO:0005829">
    <property type="term" value="C:cytosol"/>
    <property type="evidence" value="ECO:0007669"/>
    <property type="project" value="TreeGrafter"/>
</dbReference>
<dbReference type="InterPro" id="IPR001679">
    <property type="entry name" value="DNA_ligase"/>
</dbReference>
<accession>A0A8S8XCJ2</accession>
<dbReference type="Gene3D" id="3.40.50.10190">
    <property type="entry name" value="BRCT domain"/>
    <property type="match status" value="1"/>
</dbReference>
<keyword evidence="5 15" id="KW-0235">DNA replication</keyword>
<feature type="binding site" evidence="15">
    <location>
        <position position="159"/>
    </location>
    <ligand>
        <name>NAD(+)</name>
        <dbReference type="ChEBI" id="CHEBI:57540"/>
    </ligand>
</feature>
<dbReference type="Gene3D" id="3.30.470.30">
    <property type="entry name" value="DNA ligase/mRNA capping enzyme"/>
    <property type="match status" value="1"/>
</dbReference>
<comment type="caution">
    <text evidence="15">Lacks conserved residue(s) required for the propagation of feature annotation.</text>
</comment>
<evidence type="ECO:0000313" key="19">
    <source>
        <dbReference type="Proteomes" id="UP000681075"/>
    </source>
</evidence>
<dbReference type="SUPFAM" id="SSF52113">
    <property type="entry name" value="BRCT domain"/>
    <property type="match status" value="1"/>
</dbReference>
<dbReference type="InterPro" id="IPR036420">
    <property type="entry name" value="BRCT_dom_sf"/>
</dbReference>
<dbReference type="PANTHER" id="PTHR23389">
    <property type="entry name" value="CHROMOSOME TRANSMISSION FIDELITY FACTOR 18"/>
    <property type="match status" value="1"/>
</dbReference>
<dbReference type="GO" id="GO:0006281">
    <property type="term" value="P:DNA repair"/>
    <property type="evidence" value="ECO:0007669"/>
    <property type="project" value="UniProtKB-KW"/>
</dbReference>
<evidence type="ECO:0000256" key="2">
    <source>
        <dbReference type="ARBA" id="ARBA00012722"/>
    </source>
</evidence>
<dbReference type="Gene3D" id="1.10.150.20">
    <property type="entry name" value="5' to 3' exonuclease, C-terminal subdomain"/>
    <property type="match status" value="2"/>
</dbReference>
<keyword evidence="12 15" id="KW-0464">Manganese</keyword>
<feature type="binding site" evidence="15">
    <location>
        <position position="430"/>
    </location>
    <ligand>
        <name>Zn(2+)</name>
        <dbReference type="ChEBI" id="CHEBI:29105"/>
    </ligand>
</feature>
<dbReference type="GO" id="GO:0003911">
    <property type="term" value="F:DNA ligase (NAD+) activity"/>
    <property type="evidence" value="ECO:0007669"/>
    <property type="project" value="UniProtKB-UniRule"/>
</dbReference>
<dbReference type="InterPro" id="IPR013840">
    <property type="entry name" value="DNAligase_N"/>
</dbReference>
<dbReference type="FunFam" id="1.10.150.20:FF:000007">
    <property type="entry name" value="DNA ligase"/>
    <property type="match status" value="1"/>
</dbReference>
<dbReference type="GO" id="GO:0046872">
    <property type="term" value="F:metal ion binding"/>
    <property type="evidence" value="ECO:0007669"/>
    <property type="project" value="UniProtKB-KW"/>
</dbReference>
<keyword evidence="11 15" id="KW-0234">DNA repair</keyword>
<dbReference type="InterPro" id="IPR010994">
    <property type="entry name" value="RuvA_2-like"/>
</dbReference>
<dbReference type="Proteomes" id="UP000681075">
    <property type="component" value="Unassembled WGS sequence"/>
</dbReference>
<name>A0A8S8XCJ2_9PROT</name>
<comment type="cofactor">
    <cofactor evidence="15">
        <name>Mg(2+)</name>
        <dbReference type="ChEBI" id="CHEBI:18420"/>
    </cofactor>
    <cofactor evidence="15">
        <name>Mn(2+)</name>
        <dbReference type="ChEBI" id="CHEBI:29035"/>
    </cofactor>
</comment>
<dbReference type="InterPro" id="IPR018239">
    <property type="entry name" value="DNA_ligase_AS"/>
</dbReference>
<dbReference type="SUPFAM" id="SSF56091">
    <property type="entry name" value="DNA ligase/mRNA capping enzyme, catalytic domain"/>
    <property type="match status" value="1"/>
</dbReference>
<dbReference type="PROSITE" id="PS01055">
    <property type="entry name" value="DNA_LIGASE_N1"/>
    <property type="match status" value="1"/>
</dbReference>
<protein>
    <recommendedName>
        <fullName evidence="3 15">DNA ligase</fullName>
        <ecNumber evidence="2 15">6.5.1.2</ecNumber>
    </recommendedName>
    <alternativeName>
        <fullName evidence="15">Polydeoxyribonucleotide synthase [NAD(+)]</fullName>
    </alternativeName>
</protein>
<feature type="active site" description="N6-AMP-lysine intermediate" evidence="15">
    <location>
        <position position="138"/>
    </location>
</feature>
<keyword evidence="9 15" id="KW-0460">Magnesium</keyword>
<proteinExistence type="inferred from homology"/>
<dbReference type="PANTHER" id="PTHR23389:SF9">
    <property type="entry name" value="DNA LIGASE"/>
    <property type="match status" value="1"/>
</dbReference>
<evidence type="ECO:0000256" key="13">
    <source>
        <dbReference type="ARBA" id="ARBA00034005"/>
    </source>
</evidence>
<feature type="binding site" evidence="15">
    <location>
        <position position="336"/>
    </location>
    <ligand>
        <name>NAD(+)</name>
        <dbReference type="ChEBI" id="CHEBI:57540"/>
    </ligand>
</feature>